<evidence type="ECO:0000313" key="5">
    <source>
        <dbReference type="Proteomes" id="UP000287033"/>
    </source>
</evidence>
<feature type="non-terminal residue" evidence="4">
    <location>
        <position position="1"/>
    </location>
</feature>
<accession>A0A401RT24</accession>
<comment type="subcellular location">
    <subcellularLocation>
        <location evidence="1">Cytoplasm</location>
    </subcellularLocation>
</comment>
<reference evidence="4 5" key="1">
    <citation type="journal article" date="2018" name="Nat. Ecol. Evol.">
        <title>Shark genomes provide insights into elasmobranch evolution and the origin of vertebrates.</title>
        <authorList>
            <person name="Hara Y"/>
            <person name="Yamaguchi K"/>
            <person name="Onimaru K"/>
            <person name="Kadota M"/>
            <person name="Koyanagi M"/>
            <person name="Keeley SD"/>
            <person name="Tatsumi K"/>
            <person name="Tanaka K"/>
            <person name="Motone F"/>
            <person name="Kageyama Y"/>
            <person name="Nozu R"/>
            <person name="Adachi N"/>
            <person name="Nishimura O"/>
            <person name="Nakagawa R"/>
            <person name="Tanegashima C"/>
            <person name="Kiyatake I"/>
            <person name="Matsumoto R"/>
            <person name="Murakumo K"/>
            <person name="Nishida K"/>
            <person name="Terakita A"/>
            <person name="Kuratani S"/>
            <person name="Sato K"/>
            <person name="Hyodo S Kuraku.S."/>
        </authorList>
    </citation>
    <scope>NUCLEOTIDE SEQUENCE [LARGE SCALE GENOMIC DNA]</scope>
</reference>
<dbReference type="Proteomes" id="UP000287033">
    <property type="component" value="Unassembled WGS sequence"/>
</dbReference>
<dbReference type="GO" id="GO:0005737">
    <property type="term" value="C:cytoplasm"/>
    <property type="evidence" value="ECO:0007669"/>
    <property type="project" value="UniProtKB-SubCell"/>
</dbReference>
<dbReference type="AlphaFoldDB" id="A0A401RT24"/>
<protein>
    <recommendedName>
        <fullName evidence="3">BTBD10/KCTD20 BTB/POZ domain-containing protein</fullName>
    </recommendedName>
</protein>
<dbReference type="PANTHER" id="PTHR21637">
    <property type="entry name" value="BTB/POZ DOMAIN-CONTAINING PROTEIN 10-RELATED"/>
    <property type="match status" value="1"/>
</dbReference>
<evidence type="ECO:0000256" key="1">
    <source>
        <dbReference type="ARBA" id="ARBA00004496"/>
    </source>
</evidence>
<dbReference type="OMA" id="THNTIRC"/>
<evidence type="ECO:0000313" key="4">
    <source>
        <dbReference type="EMBL" id="GCC21299.1"/>
    </source>
</evidence>
<comment type="caution">
    <text evidence="4">The sequence shown here is derived from an EMBL/GenBank/DDBJ whole genome shotgun (WGS) entry which is preliminary data.</text>
</comment>
<proteinExistence type="predicted"/>
<dbReference type="PANTHER" id="PTHR21637:SF1">
    <property type="entry name" value="BTB_POZ DOMAIN-CONTAINING PROTEIN KCTD20"/>
    <property type="match status" value="1"/>
</dbReference>
<feature type="domain" description="BTBD10/KCTD20 BTB/POZ" evidence="3">
    <location>
        <begin position="1"/>
        <end position="44"/>
    </location>
</feature>
<dbReference type="Pfam" id="PF16017">
    <property type="entry name" value="BTB_3"/>
    <property type="match status" value="1"/>
</dbReference>
<keyword evidence="5" id="KW-1185">Reference proteome</keyword>
<sequence>DYYTTGVIQCPDGISVQELRDACDYLCINFTHNTIRCRDLSALLHELSNDGARKQFERNLEELVFPLMVSSARKGERECHVVVLAHEDTVDWDQQHPPQMGEEYSQIIYSTKLYRFFKYIENREVAKQVLKDRGLKNIRIGIEGYPTCKEKVKLRAGGRYEVIYNYVQRPFIHMSWEKEEGKSRHVDFQCVRSRSVTNLTSPPRDHGNTHHPQVDELDILGPAQEQAVGVSTSSTE</sequence>
<dbReference type="OrthoDB" id="10034757at2759"/>
<dbReference type="STRING" id="137246.A0A401RT24"/>
<evidence type="ECO:0000256" key="2">
    <source>
        <dbReference type="ARBA" id="ARBA00022490"/>
    </source>
</evidence>
<gene>
    <name evidence="4" type="ORF">chiPu_0019766</name>
</gene>
<dbReference type="GO" id="GO:0042327">
    <property type="term" value="P:positive regulation of phosphorylation"/>
    <property type="evidence" value="ECO:0007669"/>
    <property type="project" value="TreeGrafter"/>
</dbReference>
<evidence type="ECO:0000259" key="3">
    <source>
        <dbReference type="Pfam" id="PF16017"/>
    </source>
</evidence>
<dbReference type="EMBL" id="BEZZ01002157">
    <property type="protein sequence ID" value="GCC21299.1"/>
    <property type="molecule type" value="Genomic_DNA"/>
</dbReference>
<dbReference type="InterPro" id="IPR039885">
    <property type="entry name" value="BTBD10/KCTD20_BTB/POZ"/>
</dbReference>
<name>A0A401RT24_CHIPU</name>
<organism evidence="4 5">
    <name type="scientific">Chiloscyllium punctatum</name>
    <name type="common">Brownbanded bambooshark</name>
    <name type="synonym">Hemiscyllium punctatum</name>
    <dbReference type="NCBI Taxonomy" id="137246"/>
    <lineage>
        <taxon>Eukaryota</taxon>
        <taxon>Metazoa</taxon>
        <taxon>Chordata</taxon>
        <taxon>Craniata</taxon>
        <taxon>Vertebrata</taxon>
        <taxon>Chondrichthyes</taxon>
        <taxon>Elasmobranchii</taxon>
        <taxon>Galeomorphii</taxon>
        <taxon>Galeoidea</taxon>
        <taxon>Orectolobiformes</taxon>
        <taxon>Hemiscylliidae</taxon>
        <taxon>Chiloscyllium</taxon>
    </lineage>
</organism>
<keyword evidence="2" id="KW-0963">Cytoplasm</keyword>
<dbReference type="InterPro" id="IPR039886">
    <property type="entry name" value="BTBD10/KCTD20"/>
</dbReference>